<evidence type="ECO:0000313" key="4">
    <source>
        <dbReference type="Proteomes" id="UP000255066"/>
    </source>
</evidence>
<dbReference type="RefSeq" id="WP_058524201.1">
    <property type="nucleotide sequence ID" value="NZ_CAAAHV010000067.1"/>
</dbReference>
<dbReference type="GO" id="GO:0016020">
    <property type="term" value="C:membrane"/>
    <property type="evidence" value="ECO:0007669"/>
    <property type="project" value="InterPro"/>
</dbReference>
<sequence length="290" mass="33377">MKLLDQHVSQALDDYGTKLEQHFECSVLAYLGAIHPALIPPFMEYIERISKRKSEHSAQDRLVVILTTGGGVVEAVEKMVEIMRYHFNEIFFVIPDSAMSAGTIWSMSGDKIYMDYSSSLGPIDPQVPNLEGKLVPALGYIDKVDEFIGKSKVNNLSPAEYMFLKSLDLASLRRYEQARDLSISLLKQWLVKYKFKDWAVHRTNKPGTPVTQEEKEARAEQIAKMLSDNKMWHSHGRMIGIDTIKNELRLEVEDFSKDEDLRYNLRAYNGLLTEYIEKEKLPYMLHSPRI</sequence>
<reference evidence="2 4" key="2">
    <citation type="submission" date="2018-06" db="EMBL/GenBank/DDBJ databases">
        <authorList>
            <consortium name="Pathogen Informatics"/>
            <person name="Doyle S."/>
        </authorList>
    </citation>
    <scope>NUCLEOTIDE SEQUENCE [LARGE SCALE GENOMIC DNA]</scope>
    <source>
        <strain evidence="2 4">NCTC12437</strain>
    </source>
</reference>
<organism evidence="2 4">
    <name type="scientific">Legionella birminghamensis</name>
    <dbReference type="NCBI Taxonomy" id="28083"/>
    <lineage>
        <taxon>Bacteria</taxon>
        <taxon>Pseudomonadati</taxon>
        <taxon>Pseudomonadota</taxon>
        <taxon>Gammaproteobacteria</taxon>
        <taxon>Legionellales</taxon>
        <taxon>Legionellaceae</taxon>
        <taxon>Legionella</taxon>
    </lineage>
</organism>
<accession>A0A378I5M5</accession>
<dbReference type="InterPro" id="IPR002825">
    <property type="entry name" value="Pept_S49_ser-pept_pro"/>
</dbReference>
<proteinExistence type="predicted"/>
<dbReference type="Proteomes" id="UP000054735">
    <property type="component" value="Unassembled WGS sequence"/>
</dbReference>
<dbReference type="PANTHER" id="PTHR35984">
    <property type="entry name" value="PERIPLASMIC SERINE PROTEASE"/>
    <property type="match status" value="1"/>
</dbReference>
<evidence type="ECO:0000313" key="2">
    <source>
        <dbReference type="EMBL" id="STX30507.1"/>
    </source>
</evidence>
<evidence type="ECO:0000313" key="3">
    <source>
        <dbReference type="Proteomes" id="UP000054735"/>
    </source>
</evidence>
<dbReference type="Pfam" id="PF01972">
    <property type="entry name" value="SDH_protease"/>
    <property type="match status" value="1"/>
</dbReference>
<dbReference type="Proteomes" id="UP000255066">
    <property type="component" value="Unassembled WGS sequence"/>
</dbReference>
<keyword evidence="3" id="KW-1185">Reference proteome</keyword>
<evidence type="ECO:0000313" key="1">
    <source>
        <dbReference type="EMBL" id="KTC69199.1"/>
    </source>
</evidence>
<reference evidence="1 3" key="1">
    <citation type="submission" date="2015-11" db="EMBL/GenBank/DDBJ databases">
        <title>Genomic analysis of 38 Legionella species identifies large and diverse effector repertoires.</title>
        <authorList>
            <person name="Burstein D."/>
            <person name="Amaro F."/>
            <person name="Zusman T."/>
            <person name="Lifshitz Z."/>
            <person name="Cohen O."/>
            <person name="Gilbert J.A."/>
            <person name="Pupko T."/>
            <person name="Shuman H.A."/>
            <person name="Segal G."/>
        </authorList>
    </citation>
    <scope>NUCLEOTIDE SEQUENCE [LARGE SCALE GENOMIC DNA]</scope>
    <source>
        <strain evidence="1 3">CDC#1407-AL-14</strain>
    </source>
</reference>
<dbReference type="EMBL" id="LNXT01000041">
    <property type="protein sequence ID" value="KTC69199.1"/>
    <property type="molecule type" value="Genomic_DNA"/>
</dbReference>
<name>A0A378I5M5_9GAMM</name>
<dbReference type="InterPro" id="IPR029045">
    <property type="entry name" value="ClpP/crotonase-like_dom_sf"/>
</dbReference>
<dbReference type="EMBL" id="UGNW01000001">
    <property type="protein sequence ID" value="STX30507.1"/>
    <property type="molecule type" value="Genomic_DNA"/>
</dbReference>
<dbReference type="OrthoDB" id="9806253at2"/>
<dbReference type="PANTHER" id="PTHR35984:SF1">
    <property type="entry name" value="PERIPLASMIC SERINE PROTEASE"/>
    <property type="match status" value="1"/>
</dbReference>
<dbReference type="AlphaFoldDB" id="A0A378I5M5"/>
<gene>
    <name evidence="1" type="ORF">Lbir_2184</name>
    <name evidence="2" type="ORF">NCTC12437_00262</name>
</gene>
<protein>
    <submittedName>
        <fullName evidence="2">Serine dehydrogenase proteinase</fullName>
    </submittedName>
</protein>
<dbReference type="Gene3D" id="3.90.226.10">
    <property type="entry name" value="2-enoyl-CoA Hydratase, Chain A, domain 1"/>
    <property type="match status" value="1"/>
</dbReference>
<dbReference type="SUPFAM" id="SSF52096">
    <property type="entry name" value="ClpP/crotonase"/>
    <property type="match status" value="1"/>
</dbReference>
<dbReference type="STRING" id="28083.Lbir_2184"/>